<proteinExistence type="predicted"/>
<dbReference type="SUPFAM" id="SSF52540">
    <property type="entry name" value="P-loop containing nucleoside triphosphate hydrolases"/>
    <property type="match status" value="1"/>
</dbReference>
<dbReference type="GO" id="GO:0016887">
    <property type="term" value="F:ATP hydrolysis activity"/>
    <property type="evidence" value="ECO:0007669"/>
    <property type="project" value="TreeGrafter"/>
</dbReference>
<dbReference type="OrthoDB" id="8281972at2"/>
<dbReference type="Pfam" id="PF06564">
    <property type="entry name" value="CBP_BcsQ"/>
    <property type="match status" value="1"/>
</dbReference>
<accession>A0A1U7DH96</accession>
<dbReference type="AlphaFoldDB" id="A0A1U7DH96"/>
<evidence type="ECO:0000313" key="3">
    <source>
        <dbReference type="EMBL" id="APX89374.1"/>
    </source>
</evidence>
<dbReference type="GO" id="GO:0005829">
    <property type="term" value="C:cytosol"/>
    <property type="evidence" value="ECO:0007669"/>
    <property type="project" value="TreeGrafter"/>
</dbReference>
<dbReference type="GO" id="GO:0051782">
    <property type="term" value="P:negative regulation of cell division"/>
    <property type="evidence" value="ECO:0007669"/>
    <property type="project" value="TreeGrafter"/>
</dbReference>
<evidence type="ECO:0000256" key="2">
    <source>
        <dbReference type="ARBA" id="ARBA00022840"/>
    </source>
</evidence>
<dbReference type="InterPro" id="IPR017746">
    <property type="entry name" value="Cellulose_synthase_operon_BcsQ"/>
</dbReference>
<organism evidence="3 4">
    <name type="scientific">Brevirhabdus pacifica</name>
    <dbReference type="NCBI Taxonomy" id="1267768"/>
    <lineage>
        <taxon>Bacteria</taxon>
        <taxon>Pseudomonadati</taxon>
        <taxon>Pseudomonadota</taxon>
        <taxon>Alphaproteobacteria</taxon>
        <taxon>Rhodobacterales</taxon>
        <taxon>Paracoccaceae</taxon>
        <taxon>Brevirhabdus</taxon>
    </lineage>
</organism>
<protein>
    <submittedName>
        <fullName evidence="3">Pilus assembly protein CpaE</fullName>
    </submittedName>
</protein>
<dbReference type="EMBL" id="CP019124">
    <property type="protein sequence ID" value="APX89374.1"/>
    <property type="molecule type" value="Genomic_DNA"/>
</dbReference>
<accession>A0A2M9DDY6</accession>
<name>A0A1U7DH96_9RHOB</name>
<dbReference type="InterPro" id="IPR050625">
    <property type="entry name" value="ParA/MinD_ATPase"/>
</dbReference>
<sequence>MGSAESENKSKPIVACTLARDVEDFALLIEEMESELGESWGDLDFDDAAEFFTQPEAAELEFIALALDDADRARMTDVCDLIQIAKDSDIRVILVTKALSPAVLHQLLRAGADDFLPYPLPEGALREAIERMRAPEPAPAAPAVADPAAGEGLLERSAPRNGSVFVSHGLAGGTGASTFAANLAWELCNIAKNEAPRVCIIDLDLQFGAISTYLDLPRRDGIFEMWADTEAVDFEAFRQALLTFEDKLHVLTAPSDILPLDMIGPEDVTTIINRAKAQFDYVVVDMPSTVVQWTETVLDLADVYFALIELDMRSAQNTLRMVRALKSEDLPYDKLRYVLNRAPGFTDLSGRSRIKRMAESLDIDLEVQLPDGGKAVTQACDHGLPLAMTAGKNALRKEIQKLAKSIHEVAVAANVAA</sequence>
<evidence type="ECO:0000313" key="4">
    <source>
        <dbReference type="Proteomes" id="UP000187266"/>
    </source>
</evidence>
<dbReference type="GO" id="GO:0009898">
    <property type="term" value="C:cytoplasmic side of plasma membrane"/>
    <property type="evidence" value="ECO:0007669"/>
    <property type="project" value="TreeGrafter"/>
</dbReference>
<dbReference type="Gene3D" id="3.40.50.300">
    <property type="entry name" value="P-loop containing nucleotide triphosphate hydrolases"/>
    <property type="match status" value="1"/>
</dbReference>
<keyword evidence="4" id="KW-1185">Reference proteome</keyword>
<dbReference type="PANTHER" id="PTHR43384">
    <property type="entry name" value="SEPTUM SITE-DETERMINING PROTEIN MIND HOMOLOG, CHLOROPLASTIC-RELATED"/>
    <property type="match status" value="1"/>
</dbReference>
<keyword evidence="2" id="KW-0067">ATP-binding</keyword>
<dbReference type="STRING" id="1267768.BV394_06305"/>
<dbReference type="InterPro" id="IPR027417">
    <property type="entry name" value="P-loop_NTPase"/>
</dbReference>
<dbReference type="SUPFAM" id="SSF52172">
    <property type="entry name" value="CheY-like"/>
    <property type="match status" value="1"/>
</dbReference>
<dbReference type="GO" id="GO:0005524">
    <property type="term" value="F:ATP binding"/>
    <property type="evidence" value="ECO:0007669"/>
    <property type="project" value="UniProtKB-KW"/>
</dbReference>
<dbReference type="Proteomes" id="UP000187266">
    <property type="component" value="Chromosome"/>
</dbReference>
<dbReference type="RefSeq" id="WP_076979397.1">
    <property type="nucleotide sequence ID" value="NZ_CP019124.1"/>
</dbReference>
<dbReference type="InterPro" id="IPR011006">
    <property type="entry name" value="CheY-like_superfamily"/>
</dbReference>
<keyword evidence="1" id="KW-0547">Nucleotide-binding</keyword>
<gene>
    <name evidence="3" type="ORF">BV394_06305</name>
</gene>
<dbReference type="PANTHER" id="PTHR43384:SF6">
    <property type="entry name" value="SEPTUM SITE-DETERMINING PROTEIN MIND HOMOLOG, CHLOROPLASTIC"/>
    <property type="match status" value="1"/>
</dbReference>
<dbReference type="Gene3D" id="3.40.50.2300">
    <property type="match status" value="1"/>
</dbReference>
<evidence type="ECO:0000256" key="1">
    <source>
        <dbReference type="ARBA" id="ARBA00022741"/>
    </source>
</evidence>
<reference evidence="3 4" key="1">
    <citation type="submission" date="2017-01" db="EMBL/GenBank/DDBJ databases">
        <title>Genomic analysis of Xuhuaishuia manganoxidans DY6-4.</title>
        <authorList>
            <person name="Wang X."/>
        </authorList>
    </citation>
    <scope>NUCLEOTIDE SEQUENCE [LARGE SCALE GENOMIC DNA]</scope>
    <source>
        <strain evidence="3 4">DY6-4</strain>
    </source>
</reference>